<dbReference type="InterPro" id="IPR036188">
    <property type="entry name" value="FAD/NAD-bd_sf"/>
</dbReference>
<dbReference type="SUPFAM" id="SSF55424">
    <property type="entry name" value="FAD/NAD-linked reductases, dimerisation (C-terminal) domain"/>
    <property type="match status" value="1"/>
</dbReference>
<dbReference type="SUPFAM" id="SSF51905">
    <property type="entry name" value="FAD/NAD(P)-binding domain"/>
    <property type="match status" value="1"/>
</dbReference>
<evidence type="ECO:0000313" key="8">
    <source>
        <dbReference type="EMBL" id="OTF71063.1"/>
    </source>
</evidence>
<dbReference type="Pfam" id="PF14759">
    <property type="entry name" value="Reductase_C"/>
    <property type="match status" value="1"/>
</dbReference>
<name>A0A1Y3ATT5_EURMA</name>
<evidence type="ECO:0000256" key="2">
    <source>
        <dbReference type="ARBA" id="ARBA00006442"/>
    </source>
</evidence>
<comment type="cofactor">
    <cofactor evidence="1">
        <name>FAD</name>
        <dbReference type="ChEBI" id="CHEBI:57692"/>
    </cofactor>
</comment>
<comment type="similarity">
    <text evidence="2">Belongs to the FAD-dependent oxidoreductase family.</text>
</comment>
<dbReference type="InterPro" id="IPR028202">
    <property type="entry name" value="Reductase_C"/>
</dbReference>
<dbReference type="GO" id="GO:0005737">
    <property type="term" value="C:cytoplasm"/>
    <property type="evidence" value="ECO:0007669"/>
    <property type="project" value="TreeGrafter"/>
</dbReference>
<dbReference type="InterPro" id="IPR050446">
    <property type="entry name" value="FAD-oxidoreductase/Apoptosis"/>
</dbReference>
<proteinExistence type="inferred from homology"/>
<comment type="caution">
    <text evidence="8">The sequence shown here is derived from an EMBL/GenBank/DDBJ whole genome shotgun (WGS) entry which is preliminary data.</text>
</comment>
<keyword evidence="4" id="KW-0274">FAD</keyword>
<dbReference type="GO" id="GO:0016651">
    <property type="term" value="F:oxidoreductase activity, acting on NAD(P)H"/>
    <property type="evidence" value="ECO:0007669"/>
    <property type="project" value="TreeGrafter"/>
</dbReference>
<dbReference type="InterPro" id="IPR016156">
    <property type="entry name" value="FAD/NAD-linked_Rdtase_dimer_sf"/>
</dbReference>
<evidence type="ECO:0000259" key="7">
    <source>
        <dbReference type="Pfam" id="PF14759"/>
    </source>
</evidence>
<keyword evidence="5" id="KW-0560">Oxidoreductase</keyword>
<evidence type="ECO:0000256" key="5">
    <source>
        <dbReference type="ARBA" id="ARBA00023002"/>
    </source>
</evidence>
<keyword evidence="3" id="KW-0285">Flavoprotein</keyword>
<evidence type="ECO:0000256" key="1">
    <source>
        <dbReference type="ARBA" id="ARBA00001974"/>
    </source>
</evidence>
<keyword evidence="9" id="KW-1185">Reference proteome</keyword>
<dbReference type="PANTHER" id="PTHR43557:SF2">
    <property type="entry name" value="RIESKE DOMAIN-CONTAINING PROTEIN-RELATED"/>
    <property type="match status" value="1"/>
</dbReference>
<dbReference type="EMBL" id="MUJZ01062731">
    <property type="protein sequence ID" value="OTF71063.1"/>
    <property type="molecule type" value="Genomic_DNA"/>
</dbReference>
<sequence length="163" mass="18355">IPNTDFLQESPDIKLSDNNCIIVNESFQTSVSNVYAGGDVCFYPNSIFDNQMMNIAHWQTAQAHGRQAALAMMNRLPTNEMNRFRSVTFFWSAIFGKGIRFAGIVDNPDDCHIDGDINDLHFVAYYFRNDRVIGVATIGRDPLASAFAALLRDNKILTKQDIE</sequence>
<dbReference type="PANTHER" id="PTHR43557">
    <property type="entry name" value="APOPTOSIS-INDUCING FACTOR 1"/>
    <property type="match status" value="1"/>
</dbReference>
<feature type="non-terminal residue" evidence="8">
    <location>
        <position position="1"/>
    </location>
</feature>
<organism evidence="8 9">
    <name type="scientific">Euroglyphus maynei</name>
    <name type="common">Mayne's house dust mite</name>
    <dbReference type="NCBI Taxonomy" id="6958"/>
    <lineage>
        <taxon>Eukaryota</taxon>
        <taxon>Metazoa</taxon>
        <taxon>Ecdysozoa</taxon>
        <taxon>Arthropoda</taxon>
        <taxon>Chelicerata</taxon>
        <taxon>Arachnida</taxon>
        <taxon>Acari</taxon>
        <taxon>Acariformes</taxon>
        <taxon>Sarcoptiformes</taxon>
        <taxon>Astigmata</taxon>
        <taxon>Psoroptidia</taxon>
        <taxon>Analgoidea</taxon>
        <taxon>Pyroglyphidae</taxon>
        <taxon>Pyroglyphinae</taxon>
        <taxon>Euroglyphus</taxon>
    </lineage>
</organism>
<dbReference type="AlphaFoldDB" id="A0A1Y3ATT5"/>
<dbReference type="Gene3D" id="3.50.50.60">
    <property type="entry name" value="FAD/NAD(P)-binding domain"/>
    <property type="match status" value="1"/>
</dbReference>
<dbReference type="InterPro" id="IPR023753">
    <property type="entry name" value="FAD/NAD-binding_dom"/>
</dbReference>
<protein>
    <submittedName>
        <fullName evidence="8">Uncharacterized protein</fullName>
    </submittedName>
</protein>
<reference evidence="8 9" key="1">
    <citation type="submission" date="2017-03" db="EMBL/GenBank/DDBJ databases">
        <title>Genome Survey of Euroglyphus maynei.</title>
        <authorList>
            <person name="Arlian L.G."/>
            <person name="Morgan M.S."/>
            <person name="Rider S.D."/>
        </authorList>
    </citation>
    <scope>NUCLEOTIDE SEQUENCE [LARGE SCALE GENOMIC DNA]</scope>
    <source>
        <strain evidence="8">Arlian Lab</strain>
        <tissue evidence="8">Whole body</tissue>
    </source>
</reference>
<feature type="domain" description="Reductase C-terminal" evidence="7">
    <location>
        <begin position="89"/>
        <end position="154"/>
    </location>
</feature>
<evidence type="ECO:0000313" key="9">
    <source>
        <dbReference type="Proteomes" id="UP000194236"/>
    </source>
</evidence>
<gene>
    <name evidence="8" type="ORF">BLA29_012274</name>
</gene>
<dbReference type="OrthoDB" id="432169at2759"/>
<accession>A0A1Y3ATT5</accession>
<dbReference type="Pfam" id="PF07992">
    <property type="entry name" value="Pyr_redox_2"/>
    <property type="match status" value="1"/>
</dbReference>
<feature type="domain" description="FAD/NAD(P)-binding" evidence="6">
    <location>
        <begin position="2"/>
        <end position="65"/>
    </location>
</feature>
<dbReference type="Proteomes" id="UP000194236">
    <property type="component" value="Unassembled WGS sequence"/>
</dbReference>
<evidence type="ECO:0000256" key="3">
    <source>
        <dbReference type="ARBA" id="ARBA00022630"/>
    </source>
</evidence>
<dbReference type="Gene3D" id="3.30.390.30">
    <property type="match status" value="1"/>
</dbReference>
<evidence type="ECO:0000256" key="4">
    <source>
        <dbReference type="ARBA" id="ARBA00022827"/>
    </source>
</evidence>
<evidence type="ECO:0000259" key="6">
    <source>
        <dbReference type="Pfam" id="PF07992"/>
    </source>
</evidence>